<sequence>MSGLKNRKRSAAASEGVSLVINDINTKFSRGLIYIAKHFGNCPNVEQAKITDIYDSSFTLEWSYQPQPAEDEAGEATTEIGSTQEPNPEVEKTSPEMVTEDMTFASRTPLRTSTEIYSYISQLAEESQLSLGASVDNSLNSLSRDARMVAFRMPPITNVVLTLFGLGLNYYIATNPVYSENNYVLSFFNTYIIGQKTAWFIHKIAVAVHVSEAVVAYLLCKFSKTFFPAEINDQDTIKWVLGTLFLGINCLIPLSKRVFRAFKAHATQ</sequence>
<evidence type="ECO:0000256" key="2">
    <source>
        <dbReference type="SAM" id="Phobius"/>
    </source>
</evidence>
<dbReference type="EMBL" id="LSSL01000764">
    <property type="protein sequence ID" value="OLY83755.1"/>
    <property type="molecule type" value="Genomic_DNA"/>
</dbReference>
<dbReference type="Proteomes" id="UP000187455">
    <property type="component" value="Unassembled WGS sequence"/>
</dbReference>
<keyword evidence="4" id="KW-1185">Reference proteome</keyword>
<dbReference type="Pfam" id="PF14934">
    <property type="entry name" value="TMEM254"/>
    <property type="match status" value="1"/>
</dbReference>
<feature type="region of interest" description="Disordered" evidence="1">
    <location>
        <begin position="68"/>
        <end position="95"/>
    </location>
</feature>
<evidence type="ECO:0000313" key="3">
    <source>
        <dbReference type="EMBL" id="OLY83755.1"/>
    </source>
</evidence>
<reference evidence="3 4" key="1">
    <citation type="journal article" date="2016" name="Mol. Biol. Evol.">
        <title>Genome-Wide Survey of Gut Fungi (Harpellales) Reveals the First Horizontally Transferred Ubiquitin Gene from a Mosquito Host.</title>
        <authorList>
            <person name="Wang Y."/>
            <person name="White M.M."/>
            <person name="Kvist S."/>
            <person name="Moncalvo J.M."/>
        </authorList>
    </citation>
    <scope>NUCLEOTIDE SEQUENCE [LARGE SCALE GENOMIC DNA]</scope>
    <source>
        <strain evidence="3 4">ALG-7-W6</strain>
    </source>
</reference>
<feature type="transmembrane region" description="Helical" evidence="2">
    <location>
        <begin position="156"/>
        <end position="173"/>
    </location>
</feature>
<gene>
    <name evidence="3" type="ORF">AYI68_g2098</name>
</gene>
<keyword evidence="2" id="KW-1133">Transmembrane helix</keyword>
<name>A0A1R0H3P5_9FUNG</name>
<keyword evidence="2" id="KW-0472">Membrane</keyword>
<protein>
    <recommendedName>
        <fullName evidence="5">DUF2470 domain-containing protein</fullName>
    </recommendedName>
</protein>
<dbReference type="AlphaFoldDB" id="A0A1R0H3P5"/>
<organism evidence="3 4">
    <name type="scientific">Smittium mucronatum</name>
    <dbReference type="NCBI Taxonomy" id="133383"/>
    <lineage>
        <taxon>Eukaryota</taxon>
        <taxon>Fungi</taxon>
        <taxon>Fungi incertae sedis</taxon>
        <taxon>Zoopagomycota</taxon>
        <taxon>Kickxellomycotina</taxon>
        <taxon>Harpellomycetes</taxon>
        <taxon>Harpellales</taxon>
        <taxon>Legeriomycetaceae</taxon>
        <taxon>Smittium</taxon>
    </lineage>
</organism>
<dbReference type="InterPro" id="IPR028110">
    <property type="entry name" value="TMEM254"/>
</dbReference>
<evidence type="ECO:0008006" key="5">
    <source>
        <dbReference type="Google" id="ProtNLM"/>
    </source>
</evidence>
<evidence type="ECO:0000313" key="4">
    <source>
        <dbReference type="Proteomes" id="UP000187455"/>
    </source>
</evidence>
<accession>A0A1R0H3P5</accession>
<keyword evidence="2" id="KW-0812">Transmembrane</keyword>
<comment type="caution">
    <text evidence="3">The sequence shown here is derived from an EMBL/GenBank/DDBJ whole genome shotgun (WGS) entry which is preliminary data.</text>
</comment>
<evidence type="ECO:0000256" key="1">
    <source>
        <dbReference type="SAM" id="MobiDB-lite"/>
    </source>
</evidence>
<proteinExistence type="predicted"/>
<dbReference type="OrthoDB" id="5674691at2759"/>